<feature type="domain" description="Penicillin-binding protein transpeptidase" evidence="4">
    <location>
        <begin position="273"/>
        <end position="576"/>
    </location>
</feature>
<evidence type="ECO:0000259" key="5">
    <source>
        <dbReference type="Pfam" id="PF03717"/>
    </source>
</evidence>
<dbReference type="PANTHER" id="PTHR30627:SF1">
    <property type="entry name" value="PEPTIDOGLYCAN D,D-TRANSPEPTIDASE FTSI"/>
    <property type="match status" value="1"/>
</dbReference>
<dbReference type="GO" id="GO:0005886">
    <property type="term" value="C:plasma membrane"/>
    <property type="evidence" value="ECO:0007669"/>
    <property type="project" value="TreeGrafter"/>
</dbReference>
<dbReference type="AlphaFoldDB" id="A0A931CWV6"/>
<dbReference type="GO" id="GO:0071555">
    <property type="term" value="P:cell wall organization"/>
    <property type="evidence" value="ECO:0007669"/>
    <property type="project" value="TreeGrafter"/>
</dbReference>
<comment type="similarity">
    <text evidence="2">Belongs to the transpeptidase family.</text>
</comment>
<dbReference type="InterPro" id="IPR036138">
    <property type="entry name" value="PBP_dimer_sf"/>
</dbReference>
<evidence type="ECO:0000313" key="6">
    <source>
        <dbReference type="EMBL" id="MBG0741413.1"/>
    </source>
</evidence>
<dbReference type="PANTHER" id="PTHR30627">
    <property type="entry name" value="PEPTIDOGLYCAN D,D-TRANSPEPTIDASE"/>
    <property type="match status" value="1"/>
</dbReference>
<dbReference type="Proteomes" id="UP000655366">
    <property type="component" value="Unassembled WGS sequence"/>
</dbReference>
<dbReference type="SUPFAM" id="SSF56601">
    <property type="entry name" value="beta-lactamase/transpeptidase-like"/>
    <property type="match status" value="1"/>
</dbReference>
<dbReference type="InterPro" id="IPR005311">
    <property type="entry name" value="PBP_dimer"/>
</dbReference>
<dbReference type="SUPFAM" id="SSF56519">
    <property type="entry name" value="Penicillin binding protein dimerisation domain"/>
    <property type="match status" value="1"/>
</dbReference>
<comment type="subcellular location">
    <subcellularLocation>
        <location evidence="1">Membrane</location>
    </subcellularLocation>
</comment>
<evidence type="ECO:0000313" key="7">
    <source>
        <dbReference type="Proteomes" id="UP000655366"/>
    </source>
</evidence>
<sequence>MTTKTAGQSRLRLRVGLGFVLALLLIISGKLFMIQGLDAGSMAEAAVMQRTVVTKLPATRGEILDANGKVMAQSIIRYNITASPKNNTTAGELKTGEFKRLNPATGKVENVSRDQGLQELADVLGLKVDDVRRQATGTGNFAYITKDVTPGVEAEVMALGLPGIYSEPTSQRTYPLGAVGGSIVGFIGPDSAGAPTGGGSGIEQTLNAKLQGTDGSRTYQRGANGIVIPTAPEENKAAVDGETVKLTINSDLQYYAQQAISNQVKKLGAQWGNIVVVQAKTGKIVAMAEDSTVDPNRPGETAAANRGARSVTAAIEPGSTEKTVTAAAAIQEGKVSPLSHVLVPPTYTVNGQTFSDAFTHGTEQRTFAGIIGDSMNTGTVMVGERLSKQQRYDYLHNFGVGQSTGIPLPGENKGILAAPEKWDGRQEFTVLFGQGVSQTPLQTAMIYQTIANNGVRLQPQLIDSYIDPDGTEHKVAQAPGTEVVSPQTAGDVKDLLESVVTAADAKDISVPGYRVGGKTGTAEAVKDDGSGFQGYTASFVGMAPMEDPQYVVLVTVQRPQGDIYGISQAPVFNSVMSQVLHTNNVPPSTTPSVALPQRY</sequence>
<organism evidence="6 7">
    <name type="scientific">Arthrobacter terrae</name>
    <dbReference type="NCBI Taxonomy" id="2935737"/>
    <lineage>
        <taxon>Bacteria</taxon>
        <taxon>Bacillati</taxon>
        <taxon>Actinomycetota</taxon>
        <taxon>Actinomycetes</taxon>
        <taxon>Micrococcales</taxon>
        <taxon>Micrococcaceae</taxon>
        <taxon>Arthrobacter</taxon>
    </lineage>
</organism>
<keyword evidence="7" id="KW-1185">Reference proteome</keyword>
<reference evidence="6 7" key="1">
    <citation type="submission" date="2020-11" db="EMBL/GenBank/DDBJ databases">
        <title>Arthrobacter antarcticus sp. nov., isolated from Antarctic Soil.</title>
        <authorList>
            <person name="Li J."/>
        </authorList>
    </citation>
    <scope>NUCLEOTIDE SEQUENCE [LARGE SCALE GENOMIC DNA]</scope>
    <source>
        <strain evidence="6 7">Z1-20</strain>
    </source>
</reference>
<protein>
    <submittedName>
        <fullName evidence="6">Penicillin-binding protein 2</fullName>
    </submittedName>
</protein>
<dbReference type="Pfam" id="PF00905">
    <property type="entry name" value="Transpeptidase"/>
    <property type="match status" value="1"/>
</dbReference>
<evidence type="ECO:0000256" key="1">
    <source>
        <dbReference type="ARBA" id="ARBA00004370"/>
    </source>
</evidence>
<dbReference type="Gene3D" id="3.30.450.330">
    <property type="match status" value="1"/>
</dbReference>
<dbReference type="Pfam" id="PF03717">
    <property type="entry name" value="PBP_dimer"/>
    <property type="match status" value="1"/>
</dbReference>
<gene>
    <name evidence="6" type="ORF">IV500_18785</name>
</gene>
<keyword evidence="3" id="KW-0472">Membrane</keyword>
<dbReference type="EMBL" id="JADNYM010000030">
    <property type="protein sequence ID" value="MBG0741413.1"/>
    <property type="molecule type" value="Genomic_DNA"/>
</dbReference>
<name>A0A931CWV6_9MICC</name>
<dbReference type="GO" id="GO:0008658">
    <property type="term" value="F:penicillin binding"/>
    <property type="evidence" value="ECO:0007669"/>
    <property type="project" value="InterPro"/>
</dbReference>
<feature type="domain" description="Penicillin-binding protein dimerisation" evidence="5">
    <location>
        <begin position="56"/>
        <end position="229"/>
    </location>
</feature>
<dbReference type="Gene3D" id="3.90.1310.10">
    <property type="entry name" value="Penicillin-binding protein 2a (Domain 2)"/>
    <property type="match status" value="1"/>
</dbReference>
<dbReference type="InterPro" id="IPR012338">
    <property type="entry name" value="Beta-lactam/transpept-like"/>
</dbReference>
<evidence type="ECO:0000259" key="4">
    <source>
        <dbReference type="Pfam" id="PF00905"/>
    </source>
</evidence>
<dbReference type="InterPro" id="IPR001460">
    <property type="entry name" value="PCN-bd_Tpept"/>
</dbReference>
<evidence type="ECO:0000256" key="2">
    <source>
        <dbReference type="ARBA" id="ARBA00007171"/>
    </source>
</evidence>
<dbReference type="Gene3D" id="3.40.710.10">
    <property type="entry name" value="DD-peptidase/beta-lactamase superfamily"/>
    <property type="match status" value="1"/>
</dbReference>
<evidence type="ECO:0000256" key="3">
    <source>
        <dbReference type="ARBA" id="ARBA00023136"/>
    </source>
</evidence>
<comment type="caution">
    <text evidence="6">The sequence shown here is derived from an EMBL/GenBank/DDBJ whole genome shotgun (WGS) entry which is preliminary data.</text>
</comment>
<dbReference type="InterPro" id="IPR050515">
    <property type="entry name" value="Beta-lactam/transpept"/>
</dbReference>
<proteinExistence type="inferred from homology"/>
<accession>A0A931CWV6</accession>